<protein>
    <recommendedName>
        <fullName evidence="3">AMP-dependent synthetase/ligase domain-containing protein</fullName>
    </recommendedName>
</protein>
<evidence type="ECO:0000313" key="1">
    <source>
        <dbReference type="EMBL" id="VEL43339.1"/>
    </source>
</evidence>
<dbReference type="Proteomes" id="UP000784294">
    <property type="component" value="Unassembled WGS sequence"/>
</dbReference>
<evidence type="ECO:0000313" key="2">
    <source>
        <dbReference type="Proteomes" id="UP000784294"/>
    </source>
</evidence>
<sequence>MPLAKKCHSIRHVIYFSNGVYLNRPVSIATVSESKLVKETGNGTAGAAVSERSSHERFSDTARVSIENARALLPQLQAGGELQLHDIIQIEELGRQVIAAESSEPSLFWMPPSAERPTQEDLAVVMYTSGSTGRLSTLKHYTFVGWSTP</sequence>
<evidence type="ECO:0008006" key="3">
    <source>
        <dbReference type="Google" id="ProtNLM"/>
    </source>
</evidence>
<dbReference type="AlphaFoldDB" id="A0A448XRT0"/>
<comment type="caution">
    <text evidence="1">The sequence shown here is derived from an EMBL/GenBank/DDBJ whole genome shotgun (WGS) entry which is preliminary data.</text>
</comment>
<accession>A0A448XRT0</accession>
<reference evidence="1" key="1">
    <citation type="submission" date="2018-11" db="EMBL/GenBank/DDBJ databases">
        <authorList>
            <consortium name="Pathogen Informatics"/>
        </authorList>
    </citation>
    <scope>NUCLEOTIDE SEQUENCE</scope>
</reference>
<dbReference type="EMBL" id="CAAALY010280575">
    <property type="protein sequence ID" value="VEL43339.1"/>
    <property type="molecule type" value="Genomic_DNA"/>
</dbReference>
<name>A0A448XRT0_9PLAT</name>
<organism evidence="1 2">
    <name type="scientific">Protopolystoma xenopodis</name>
    <dbReference type="NCBI Taxonomy" id="117903"/>
    <lineage>
        <taxon>Eukaryota</taxon>
        <taxon>Metazoa</taxon>
        <taxon>Spiralia</taxon>
        <taxon>Lophotrochozoa</taxon>
        <taxon>Platyhelminthes</taxon>
        <taxon>Monogenea</taxon>
        <taxon>Polyopisthocotylea</taxon>
        <taxon>Polystomatidea</taxon>
        <taxon>Polystomatidae</taxon>
        <taxon>Protopolystoma</taxon>
    </lineage>
</organism>
<proteinExistence type="predicted"/>
<dbReference type="Gene3D" id="3.40.50.980">
    <property type="match status" value="1"/>
</dbReference>
<gene>
    <name evidence="1" type="ORF">PXEA_LOCUS36779</name>
</gene>
<dbReference type="SUPFAM" id="SSF56801">
    <property type="entry name" value="Acetyl-CoA synthetase-like"/>
    <property type="match status" value="1"/>
</dbReference>
<keyword evidence="2" id="KW-1185">Reference proteome</keyword>